<dbReference type="InterPro" id="IPR036013">
    <property type="entry name" value="Band_7/SPFH_dom_sf"/>
</dbReference>
<dbReference type="RefSeq" id="WP_207419789.1">
    <property type="nucleotide sequence ID" value="NZ_CP061180.1"/>
</dbReference>
<dbReference type="Pfam" id="PF01145">
    <property type="entry name" value="Band_7"/>
    <property type="match status" value="1"/>
</dbReference>
<feature type="domain" description="Band 7" evidence="2">
    <location>
        <begin position="24"/>
        <end position="201"/>
    </location>
</feature>
<keyword evidence="4" id="KW-1185">Reference proteome</keyword>
<comment type="caution">
    <text evidence="3">The sequence shown here is derived from an EMBL/GenBank/DDBJ whole genome shotgun (WGS) entry which is preliminary data.</text>
</comment>
<organism evidence="3 4">
    <name type="scientific">Roseomonas haemaphysalidis</name>
    <dbReference type="NCBI Taxonomy" id="2768162"/>
    <lineage>
        <taxon>Bacteria</taxon>
        <taxon>Pseudomonadati</taxon>
        <taxon>Pseudomonadota</taxon>
        <taxon>Alphaproteobacteria</taxon>
        <taxon>Acetobacterales</taxon>
        <taxon>Roseomonadaceae</taxon>
        <taxon>Roseomonas</taxon>
    </lineage>
</organism>
<comment type="subcellular location">
    <subcellularLocation>
        <location evidence="1">Membrane</location>
        <topology evidence="1">Single-pass membrane protein</topology>
    </subcellularLocation>
</comment>
<protein>
    <submittedName>
        <fullName evidence="3">Band 7 protein</fullName>
    </submittedName>
</protein>
<name>A0ABS3KVU6_9PROT</name>
<sequence>MAEISWFFSYRHLRSEASSHVITFRRGQRVRSGRGLAFWFRPDRTSIVEIPADDRDTDFVFQARSRDYQVMTVQGTITWRAAEPEALASRVDFTIDLRTGRLRTDPLDRIASLLIGLAQYQAARYVEHRAVHDLLAEGAAPLQDGIAAALAADPRLREMGLAVVTVRIAGLSPSAELARALETPTFERAQGLADEAAFARRAQAVEKERAIAENELSTKVELARRQSALIAQEDENARRTAEGRAEAGRIAAEAEAGRIRVVEAARNAAEGERLALLRDADPAVLQAQVLRAFADKLTRIDTLNVTPDLTAALGGLLRSPAAAPRGSDAPAP</sequence>
<accession>A0ABS3KVU6</accession>
<dbReference type="Proteomes" id="UP001518989">
    <property type="component" value="Unassembled WGS sequence"/>
</dbReference>
<dbReference type="Gene3D" id="3.30.479.30">
    <property type="entry name" value="Band 7 domain"/>
    <property type="match status" value="1"/>
</dbReference>
<evidence type="ECO:0000313" key="3">
    <source>
        <dbReference type="EMBL" id="MBO1081612.1"/>
    </source>
</evidence>
<dbReference type="InterPro" id="IPR001107">
    <property type="entry name" value="Band_7"/>
</dbReference>
<evidence type="ECO:0000259" key="2">
    <source>
        <dbReference type="Pfam" id="PF01145"/>
    </source>
</evidence>
<gene>
    <name evidence="3" type="ORF">IAI61_21480</name>
</gene>
<proteinExistence type="predicted"/>
<reference evidence="3 4" key="1">
    <citation type="submission" date="2020-09" db="EMBL/GenBank/DDBJ databases">
        <title>Roseomonas.</title>
        <authorList>
            <person name="Zhu W."/>
        </authorList>
    </citation>
    <scope>NUCLEOTIDE SEQUENCE [LARGE SCALE GENOMIC DNA]</scope>
    <source>
        <strain evidence="3 4">573</strain>
    </source>
</reference>
<dbReference type="EMBL" id="JACTNG010000017">
    <property type="protein sequence ID" value="MBO1081612.1"/>
    <property type="molecule type" value="Genomic_DNA"/>
</dbReference>
<evidence type="ECO:0000313" key="4">
    <source>
        <dbReference type="Proteomes" id="UP001518989"/>
    </source>
</evidence>
<evidence type="ECO:0000256" key="1">
    <source>
        <dbReference type="ARBA" id="ARBA00004167"/>
    </source>
</evidence>